<organism evidence="5 6">
    <name type="scientific">Clostridium celatum DSM 1785</name>
    <dbReference type="NCBI Taxonomy" id="545697"/>
    <lineage>
        <taxon>Bacteria</taxon>
        <taxon>Bacillati</taxon>
        <taxon>Bacillota</taxon>
        <taxon>Clostridia</taxon>
        <taxon>Eubacteriales</taxon>
        <taxon>Clostridiaceae</taxon>
        <taxon>Clostridium</taxon>
    </lineage>
</organism>
<dbReference type="HOGENOM" id="CLU_037628_6_2_9"/>
<dbReference type="CDD" id="cd06294">
    <property type="entry name" value="PBP1_MalR-like"/>
    <property type="match status" value="1"/>
</dbReference>
<proteinExistence type="predicted"/>
<dbReference type="eggNOG" id="COG1609">
    <property type="taxonomic scope" value="Bacteria"/>
</dbReference>
<comment type="caution">
    <text evidence="5">The sequence shown here is derived from an EMBL/GenBank/DDBJ whole genome shotgun (WGS) entry which is preliminary data.</text>
</comment>
<dbReference type="SMART" id="SM00354">
    <property type="entry name" value="HTH_LACI"/>
    <property type="match status" value="1"/>
</dbReference>
<dbReference type="GO" id="GO:0000976">
    <property type="term" value="F:transcription cis-regulatory region binding"/>
    <property type="evidence" value="ECO:0007669"/>
    <property type="project" value="TreeGrafter"/>
</dbReference>
<dbReference type="Gene3D" id="3.40.50.2300">
    <property type="match status" value="2"/>
</dbReference>
<dbReference type="PANTHER" id="PTHR30146:SF109">
    <property type="entry name" value="HTH-TYPE TRANSCRIPTIONAL REGULATOR GALS"/>
    <property type="match status" value="1"/>
</dbReference>
<dbReference type="Gene3D" id="1.10.260.40">
    <property type="entry name" value="lambda repressor-like DNA-binding domains"/>
    <property type="match status" value="1"/>
</dbReference>
<evidence type="ECO:0000256" key="3">
    <source>
        <dbReference type="ARBA" id="ARBA00023163"/>
    </source>
</evidence>
<keyword evidence="6" id="KW-1185">Reference proteome</keyword>
<keyword evidence="1" id="KW-0805">Transcription regulation</keyword>
<dbReference type="PATRIC" id="fig|545697.3.peg.2067"/>
<dbReference type="SUPFAM" id="SSF53822">
    <property type="entry name" value="Periplasmic binding protein-like I"/>
    <property type="match status" value="1"/>
</dbReference>
<dbReference type="AlphaFoldDB" id="L1QDK6"/>
<gene>
    <name evidence="5" type="ORF">HMPREF0216_02103</name>
</gene>
<keyword evidence="3" id="KW-0804">Transcription</keyword>
<dbReference type="GO" id="GO:0003700">
    <property type="term" value="F:DNA-binding transcription factor activity"/>
    <property type="evidence" value="ECO:0007669"/>
    <property type="project" value="TreeGrafter"/>
</dbReference>
<sequence length="337" mass="38255">MRNFLEGCKIMKVTIKDVAREAKVATSTVSRVLANSDKISEETKERVNEAIKKLNYTPSIVARGLAKNKTRILAVILPQGAESSFENPFFVQAMKGISMCAQKENYYIMYTFKEENEQWIKKFTEGNIVDGLFLFNAKSDDKTIEHLKKNKFPFVIIGRPEDIKNVLWVDNDNFEAVYQLTQRLIDKGNKKIAFIGAKKELNVSKDRLNGYKQGMFSRGLEVNEELIFEMDDFTEIEGYKAAKCILEKNNVSAFITTDDLLAFGVQNAIKEVGEDISVVGFNNIPLASYRKPSLSSVDINSEKLGFYAAKILIDKLEGKKNMGYHVIETKFIERESS</sequence>
<dbReference type="InterPro" id="IPR028082">
    <property type="entry name" value="Peripla_BP_I"/>
</dbReference>
<accession>L1QDK6</accession>
<evidence type="ECO:0000313" key="5">
    <source>
        <dbReference type="EMBL" id="EKY26064.1"/>
    </source>
</evidence>
<evidence type="ECO:0000256" key="2">
    <source>
        <dbReference type="ARBA" id="ARBA00023125"/>
    </source>
</evidence>
<dbReference type="CDD" id="cd01392">
    <property type="entry name" value="HTH_LacI"/>
    <property type="match status" value="1"/>
</dbReference>
<dbReference type="InterPro" id="IPR046335">
    <property type="entry name" value="LacI/GalR-like_sensor"/>
</dbReference>
<dbReference type="InterPro" id="IPR010982">
    <property type="entry name" value="Lambda_DNA-bd_dom_sf"/>
</dbReference>
<evidence type="ECO:0000259" key="4">
    <source>
        <dbReference type="PROSITE" id="PS50932"/>
    </source>
</evidence>
<dbReference type="InterPro" id="IPR000843">
    <property type="entry name" value="HTH_LacI"/>
</dbReference>
<evidence type="ECO:0000313" key="6">
    <source>
        <dbReference type="Proteomes" id="UP000010420"/>
    </source>
</evidence>
<dbReference type="PANTHER" id="PTHR30146">
    <property type="entry name" value="LACI-RELATED TRANSCRIPTIONAL REPRESSOR"/>
    <property type="match status" value="1"/>
</dbReference>
<protein>
    <submittedName>
        <fullName evidence="5">Putative HTH-type transcriptional regulator MalR</fullName>
    </submittedName>
</protein>
<evidence type="ECO:0000256" key="1">
    <source>
        <dbReference type="ARBA" id="ARBA00023015"/>
    </source>
</evidence>
<dbReference type="PROSITE" id="PS50932">
    <property type="entry name" value="HTH_LACI_2"/>
    <property type="match status" value="1"/>
</dbReference>
<reference evidence="5 6" key="1">
    <citation type="submission" date="2012-05" db="EMBL/GenBank/DDBJ databases">
        <authorList>
            <person name="Weinstock G."/>
            <person name="Sodergren E."/>
            <person name="Lobos E.A."/>
            <person name="Fulton L."/>
            <person name="Fulton R."/>
            <person name="Courtney L."/>
            <person name="Fronick C."/>
            <person name="O'Laughlin M."/>
            <person name="Godfrey J."/>
            <person name="Wilson R.M."/>
            <person name="Miner T."/>
            <person name="Farmer C."/>
            <person name="Delehaunty K."/>
            <person name="Cordes M."/>
            <person name="Minx P."/>
            <person name="Tomlinson C."/>
            <person name="Chen J."/>
            <person name="Wollam A."/>
            <person name="Pepin K.H."/>
            <person name="Bhonagiri V."/>
            <person name="Zhang X."/>
            <person name="Suruliraj S."/>
            <person name="Warren W."/>
            <person name="Mitreva M."/>
            <person name="Mardis E.R."/>
            <person name="Wilson R.K."/>
        </authorList>
    </citation>
    <scope>NUCLEOTIDE SEQUENCE [LARGE SCALE GENOMIC DNA]</scope>
    <source>
        <strain evidence="5 6">DSM 1785</strain>
    </source>
</reference>
<dbReference type="Pfam" id="PF00356">
    <property type="entry name" value="LacI"/>
    <property type="match status" value="1"/>
</dbReference>
<dbReference type="SUPFAM" id="SSF47413">
    <property type="entry name" value="lambda repressor-like DNA-binding domains"/>
    <property type="match status" value="1"/>
</dbReference>
<dbReference type="Pfam" id="PF13377">
    <property type="entry name" value="Peripla_BP_3"/>
    <property type="match status" value="1"/>
</dbReference>
<dbReference type="Proteomes" id="UP000010420">
    <property type="component" value="Unassembled WGS sequence"/>
</dbReference>
<keyword evidence="2" id="KW-0238">DNA-binding</keyword>
<feature type="domain" description="HTH lacI-type" evidence="4">
    <location>
        <begin position="13"/>
        <end position="67"/>
    </location>
</feature>
<name>L1QDK6_9CLOT</name>
<dbReference type="EMBL" id="AMEZ01000059">
    <property type="protein sequence ID" value="EKY26064.1"/>
    <property type="molecule type" value="Genomic_DNA"/>
</dbReference>
<dbReference type="STRING" id="545697.HMPREF0216_02103"/>